<accession>A0A9D0ZHD9</accession>
<dbReference type="CDD" id="cd04891">
    <property type="entry name" value="ACT_AK-LysC-DapG-like_1"/>
    <property type="match status" value="1"/>
</dbReference>
<dbReference type="InterPro" id="IPR045865">
    <property type="entry name" value="ACT-like_dom_sf"/>
</dbReference>
<name>A0A9D0ZHD9_9FIRM</name>
<keyword evidence="7" id="KW-0067">ATP-binding</keyword>
<keyword evidence="8" id="KW-0457">Lysine biosynthesis</keyword>
<dbReference type="InterPro" id="IPR002912">
    <property type="entry name" value="ACT_dom"/>
</dbReference>
<evidence type="ECO:0000259" key="10">
    <source>
        <dbReference type="PROSITE" id="PS51671"/>
    </source>
</evidence>
<dbReference type="Pfam" id="PF22468">
    <property type="entry name" value="ACT_9"/>
    <property type="match status" value="1"/>
</dbReference>
<dbReference type="GO" id="GO:0005829">
    <property type="term" value="C:cytosol"/>
    <property type="evidence" value="ECO:0007669"/>
    <property type="project" value="TreeGrafter"/>
</dbReference>
<evidence type="ECO:0000256" key="5">
    <source>
        <dbReference type="ARBA" id="ARBA00022741"/>
    </source>
</evidence>
<dbReference type="PROSITE" id="PS51671">
    <property type="entry name" value="ACT"/>
    <property type="match status" value="1"/>
</dbReference>
<keyword evidence="6" id="KW-0418">Kinase</keyword>
<dbReference type="EC" id="2.7.2.4" evidence="4"/>
<evidence type="ECO:0000256" key="9">
    <source>
        <dbReference type="ARBA" id="ARBA00047872"/>
    </source>
</evidence>
<dbReference type="AlphaFoldDB" id="A0A9D0ZHD9"/>
<reference evidence="11" key="1">
    <citation type="submission" date="2020-10" db="EMBL/GenBank/DDBJ databases">
        <authorList>
            <person name="Gilroy R."/>
        </authorList>
    </citation>
    <scope>NUCLEOTIDE SEQUENCE</scope>
    <source>
        <strain evidence="11">ChiSjej1B19-3389</strain>
    </source>
</reference>
<dbReference type="GO" id="GO:0005524">
    <property type="term" value="F:ATP binding"/>
    <property type="evidence" value="ECO:0007669"/>
    <property type="project" value="UniProtKB-KW"/>
</dbReference>
<dbReference type="EMBL" id="DVFW01000018">
    <property type="protein sequence ID" value="HIQ80246.1"/>
    <property type="molecule type" value="Genomic_DNA"/>
</dbReference>
<evidence type="ECO:0000313" key="12">
    <source>
        <dbReference type="Proteomes" id="UP000886787"/>
    </source>
</evidence>
<evidence type="ECO:0000256" key="6">
    <source>
        <dbReference type="ARBA" id="ARBA00022777"/>
    </source>
</evidence>
<evidence type="ECO:0000256" key="1">
    <source>
        <dbReference type="ARBA" id="ARBA00004986"/>
    </source>
</evidence>
<sequence>MNPVVNVSDEITLVSLHDIPANMQQIADIFEKIASMGIDVDMISLSPVQSASTSLSFTIRDADLIKLLEFTSGLQGGRVKPIVSSGNYIVSVLDKQMENTPGIAAKIFRAVADVNTDIRVISTSEVQISLLVTKADFDAVYESILNCVKTI</sequence>
<protein>
    <recommendedName>
        <fullName evidence="4">aspartate kinase</fullName>
        <ecNumber evidence="4">2.7.2.4</ecNumber>
    </recommendedName>
</protein>
<comment type="pathway">
    <text evidence="2">Amino-acid biosynthesis; L-threonine biosynthesis; L-threonine from L-aspartate: step 1/5.</text>
</comment>
<dbReference type="GO" id="GO:0009089">
    <property type="term" value="P:lysine biosynthetic process via diaminopimelate"/>
    <property type="evidence" value="ECO:0007669"/>
    <property type="project" value="TreeGrafter"/>
</dbReference>
<reference evidence="11" key="2">
    <citation type="journal article" date="2021" name="PeerJ">
        <title>Extensive microbial diversity within the chicken gut microbiome revealed by metagenomics and culture.</title>
        <authorList>
            <person name="Gilroy R."/>
            <person name="Ravi A."/>
            <person name="Getino M."/>
            <person name="Pursley I."/>
            <person name="Horton D.L."/>
            <person name="Alikhan N.F."/>
            <person name="Baker D."/>
            <person name="Gharbi K."/>
            <person name="Hall N."/>
            <person name="Watson M."/>
            <person name="Adriaenssens E.M."/>
            <person name="Foster-Nyarko E."/>
            <person name="Jarju S."/>
            <person name="Secka A."/>
            <person name="Antonio M."/>
            <person name="Oren A."/>
            <person name="Chaudhuri R.R."/>
            <person name="La Ragione R."/>
            <person name="Hildebrand F."/>
            <person name="Pallen M.J."/>
        </authorList>
    </citation>
    <scope>NUCLEOTIDE SEQUENCE</scope>
    <source>
        <strain evidence="11">ChiSjej1B19-3389</strain>
    </source>
</reference>
<evidence type="ECO:0000256" key="8">
    <source>
        <dbReference type="ARBA" id="ARBA00023154"/>
    </source>
</evidence>
<proteinExistence type="inferred from homology"/>
<keyword evidence="8" id="KW-0028">Amino-acid biosynthesis</keyword>
<keyword evidence="5" id="KW-0547">Nucleotide-binding</keyword>
<evidence type="ECO:0000313" key="11">
    <source>
        <dbReference type="EMBL" id="HIQ80246.1"/>
    </source>
</evidence>
<comment type="pathway">
    <text evidence="1">Amino-acid biosynthesis; L-methionine biosynthesis via de novo pathway; L-homoserine from L-aspartate: step 1/3.</text>
</comment>
<comment type="caution">
    <text evidence="11">The sequence shown here is derived from an EMBL/GenBank/DDBJ whole genome shotgun (WGS) entry which is preliminary data.</text>
</comment>
<evidence type="ECO:0000256" key="4">
    <source>
        <dbReference type="ARBA" id="ARBA00013059"/>
    </source>
</evidence>
<evidence type="ECO:0000256" key="7">
    <source>
        <dbReference type="ARBA" id="ARBA00022840"/>
    </source>
</evidence>
<comment type="similarity">
    <text evidence="3">Belongs to the aspartokinase family.</text>
</comment>
<feature type="domain" description="ACT" evidence="10">
    <location>
        <begin position="92"/>
        <end position="151"/>
    </location>
</feature>
<dbReference type="Proteomes" id="UP000886787">
    <property type="component" value="Unassembled WGS sequence"/>
</dbReference>
<evidence type="ECO:0000256" key="2">
    <source>
        <dbReference type="ARBA" id="ARBA00005139"/>
    </source>
</evidence>
<dbReference type="SUPFAM" id="SSF55021">
    <property type="entry name" value="ACT-like"/>
    <property type="match status" value="2"/>
</dbReference>
<dbReference type="PANTHER" id="PTHR21499:SF59">
    <property type="entry name" value="ASPARTOKINASE"/>
    <property type="match status" value="1"/>
</dbReference>
<evidence type="ECO:0000256" key="3">
    <source>
        <dbReference type="ARBA" id="ARBA00010122"/>
    </source>
</evidence>
<dbReference type="Gene3D" id="3.30.70.260">
    <property type="match status" value="2"/>
</dbReference>
<keyword evidence="6" id="KW-0808">Transferase</keyword>
<comment type="catalytic activity">
    <reaction evidence="9">
        <text>L-aspartate + ATP = 4-phospho-L-aspartate + ADP</text>
        <dbReference type="Rhea" id="RHEA:23776"/>
        <dbReference type="ChEBI" id="CHEBI:29991"/>
        <dbReference type="ChEBI" id="CHEBI:30616"/>
        <dbReference type="ChEBI" id="CHEBI:57535"/>
        <dbReference type="ChEBI" id="CHEBI:456216"/>
        <dbReference type="EC" id="2.7.2.4"/>
    </reaction>
</comment>
<dbReference type="PANTHER" id="PTHR21499">
    <property type="entry name" value="ASPARTATE KINASE"/>
    <property type="match status" value="1"/>
</dbReference>
<organism evidence="11 12">
    <name type="scientific">Candidatus Scatavimonas merdigallinarum</name>
    <dbReference type="NCBI Taxonomy" id="2840914"/>
    <lineage>
        <taxon>Bacteria</taxon>
        <taxon>Bacillati</taxon>
        <taxon>Bacillota</taxon>
        <taxon>Clostridia</taxon>
        <taxon>Eubacteriales</taxon>
        <taxon>Oscillospiraceae</taxon>
        <taxon>Oscillospiraceae incertae sedis</taxon>
        <taxon>Candidatus Scatavimonas</taxon>
    </lineage>
</organism>
<gene>
    <name evidence="11" type="ORF">IAD32_03050</name>
</gene>
<dbReference type="InterPro" id="IPR054352">
    <property type="entry name" value="ACT_Aspartokinase"/>
</dbReference>
<dbReference type="GO" id="GO:0004072">
    <property type="term" value="F:aspartate kinase activity"/>
    <property type="evidence" value="ECO:0007669"/>
    <property type="project" value="UniProtKB-EC"/>
</dbReference>
<dbReference type="GO" id="GO:0009090">
    <property type="term" value="P:homoserine biosynthetic process"/>
    <property type="evidence" value="ECO:0007669"/>
    <property type="project" value="TreeGrafter"/>
</dbReference>